<evidence type="ECO:0000313" key="2">
    <source>
        <dbReference type="Proteomes" id="UP000076770"/>
    </source>
</evidence>
<proteinExistence type="predicted"/>
<protein>
    <submittedName>
        <fullName evidence="1">Uncharacterized protein</fullName>
    </submittedName>
</protein>
<dbReference type="EMBL" id="LT549890">
    <property type="protein sequence ID" value="SAI85280.1"/>
    <property type="molecule type" value="Genomic_DNA"/>
</dbReference>
<name>A0A157T211_SACSO</name>
<sequence>MIYLFLLPLPLCHTSYGCKRRLVRGMACNAYIREFYHNVQSDGRGESRPHPKTLLQIVSRPCFPSRGEYYSPRLIKPI</sequence>
<gene>
    <name evidence="1" type="ORF">SSOP1_1726</name>
</gene>
<dbReference type="PATRIC" id="fig|2287.9.peg.1807"/>
<accession>A0A157T211</accession>
<reference evidence="2" key="1">
    <citation type="submission" date="2016-04" db="EMBL/GenBank/DDBJ databases">
        <authorList>
            <person name="Shah S.A."/>
            <person name="Garrett R.A."/>
        </authorList>
    </citation>
    <scope>NUCLEOTIDE SEQUENCE [LARGE SCALE GENOMIC DNA]</scope>
    <source>
        <strain evidence="2">ATCC 35091 / DSM 1616 / JCM 8930 / NBRC 15331 / P1</strain>
    </source>
</reference>
<evidence type="ECO:0000313" key="1">
    <source>
        <dbReference type="EMBL" id="SAI85280.1"/>
    </source>
</evidence>
<dbReference type="Proteomes" id="UP000076770">
    <property type="component" value="Chromosome i"/>
</dbReference>
<dbReference type="AlphaFoldDB" id="A0A157T211"/>
<organism evidence="1 2">
    <name type="scientific">Saccharolobus solfataricus</name>
    <name type="common">Sulfolobus solfataricus</name>
    <dbReference type="NCBI Taxonomy" id="2287"/>
    <lineage>
        <taxon>Archaea</taxon>
        <taxon>Thermoproteota</taxon>
        <taxon>Thermoprotei</taxon>
        <taxon>Sulfolobales</taxon>
        <taxon>Sulfolobaceae</taxon>
        <taxon>Saccharolobus</taxon>
    </lineage>
</organism>